<sequence>MSDMPPPDWLHHLVGVKIVNVVSGVAGGLVRGMIAPGFTLTQRVTSAIVGGLTAGYATPAAMPIIRKWLDLWSYPTGDIEGSVGFCLGLVGMTICDAMIRWARRWRDGPPPPSPPGWPSNNPGAPSP</sequence>
<feature type="transmembrane region" description="Helical" evidence="2">
    <location>
        <begin position="12"/>
        <end position="32"/>
    </location>
</feature>
<keyword evidence="2" id="KW-0812">Transmembrane</keyword>
<feature type="region of interest" description="Disordered" evidence="1">
    <location>
        <begin position="105"/>
        <end position="127"/>
    </location>
</feature>
<proteinExistence type="predicted"/>
<dbReference type="PATRIC" id="fig|1526658.3.peg.1317"/>
<comment type="caution">
    <text evidence="3">The sequence shown here is derived from an EMBL/GenBank/DDBJ whole genome shotgun (WGS) entry which is preliminary data.</text>
</comment>
<accession>A0A0N1FFZ5</accession>
<evidence type="ECO:0000313" key="3">
    <source>
        <dbReference type="EMBL" id="KPH79303.1"/>
    </source>
</evidence>
<dbReference type="EMBL" id="LGSZ01000050">
    <property type="protein sequence ID" value="KPH79303.1"/>
    <property type="molecule type" value="Genomic_DNA"/>
</dbReference>
<feature type="transmembrane region" description="Helical" evidence="2">
    <location>
        <begin position="44"/>
        <end position="62"/>
    </location>
</feature>
<name>A0A0N1FFZ5_9HYPH</name>
<protein>
    <submittedName>
        <fullName evidence="3">Uncharacterized protein</fullName>
    </submittedName>
</protein>
<feature type="compositionally biased region" description="Low complexity" evidence="1">
    <location>
        <begin position="118"/>
        <end position="127"/>
    </location>
</feature>
<keyword evidence="2" id="KW-1133">Transmembrane helix</keyword>
<dbReference type="RefSeq" id="WP_054210553.1">
    <property type="nucleotide sequence ID" value="NZ_LGSZ01000050.1"/>
</dbReference>
<keyword evidence="4" id="KW-1185">Reference proteome</keyword>
<dbReference type="OrthoDB" id="8162350at2"/>
<keyword evidence="2" id="KW-0472">Membrane</keyword>
<evidence type="ECO:0000313" key="4">
    <source>
        <dbReference type="Proteomes" id="UP000037822"/>
    </source>
</evidence>
<evidence type="ECO:0000256" key="1">
    <source>
        <dbReference type="SAM" id="MobiDB-lite"/>
    </source>
</evidence>
<feature type="compositionally biased region" description="Pro residues" evidence="1">
    <location>
        <begin position="108"/>
        <end position="117"/>
    </location>
</feature>
<reference evidence="3 4" key="1">
    <citation type="submission" date="2015-07" db="EMBL/GenBank/DDBJ databases">
        <title>Whole genome sequencing of Bosea vaviloviae isolated from cave pool.</title>
        <authorList>
            <person name="Tan N.E.H."/>
            <person name="Lee Y.P."/>
            <person name="Gan H.M."/>
            <person name="Barton H."/>
            <person name="Savka M.A."/>
        </authorList>
    </citation>
    <scope>NUCLEOTIDE SEQUENCE [LARGE SCALE GENOMIC DNA]</scope>
    <source>
        <strain evidence="3 4">SD260</strain>
    </source>
</reference>
<gene>
    <name evidence="3" type="ORF">AE618_18515</name>
</gene>
<evidence type="ECO:0000256" key="2">
    <source>
        <dbReference type="SAM" id="Phobius"/>
    </source>
</evidence>
<feature type="transmembrane region" description="Helical" evidence="2">
    <location>
        <begin position="82"/>
        <end position="99"/>
    </location>
</feature>
<organism evidence="3 4">
    <name type="scientific">Bosea vaviloviae</name>
    <dbReference type="NCBI Taxonomy" id="1526658"/>
    <lineage>
        <taxon>Bacteria</taxon>
        <taxon>Pseudomonadati</taxon>
        <taxon>Pseudomonadota</taxon>
        <taxon>Alphaproteobacteria</taxon>
        <taxon>Hyphomicrobiales</taxon>
        <taxon>Boseaceae</taxon>
        <taxon>Bosea</taxon>
    </lineage>
</organism>
<dbReference type="Proteomes" id="UP000037822">
    <property type="component" value="Unassembled WGS sequence"/>
</dbReference>
<dbReference type="AlphaFoldDB" id="A0A0N1FFZ5"/>